<feature type="signal peptide" evidence="1">
    <location>
        <begin position="1"/>
        <end position="27"/>
    </location>
</feature>
<feature type="domain" description="Phytase-like" evidence="3">
    <location>
        <begin position="112"/>
        <end position="463"/>
    </location>
</feature>
<name>A0A6B8RIB2_9BACL</name>
<keyword evidence="5" id="KW-1185">Reference proteome</keyword>
<dbReference type="AlphaFoldDB" id="A0A6B8RIB2"/>
<dbReference type="OrthoDB" id="9803927at2"/>
<dbReference type="SUPFAM" id="SSF63825">
    <property type="entry name" value="YWTD domain"/>
    <property type="match status" value="1"/>
</dbReference>
<dbReference type="Pfam" id="PF07833">
    <property type="entry name" value="Cu_amine_oxidN1"/>
    <property type="match status" value="1"/>
</dbReference>
<reference evidence="5" key="1">
    <citation type="submission" date="2018-11" db="EMBL/GenBank/DDBJ databases">
        <title>Complete genome sequence of Paenibacillus sp. ML311-T8.</title>
        <authorList>
            <person name="Nam Y.-D."/>
            <person name="Kang J."/>
            <person name="Chung W.-H."/>
            <person name="Park Y.S."/>
        </authorList>
    </citation>
    <scope>NUCLEOTIDE SEQUENCE [LARGE SCALE GENOMIC DNA]</scope>
    <source>
        <strain evidence="5">ML311-T8</strain>
    </source>
</reference>
<dbReference type="SUPFAM" id="SSF55383">
    <property type="entry name" value="Copper amine oxidase, domain N"/>
    <property type="match status" value="1"/>
</dbReference>
<gene>
    <name evidence="4" type="ORF">EHS13_14450</name>
</gene>
<feature type="chain" id="PRO_5025487494" evidence="1">
    <location>
        <begin position="28"/>
        <end position="491"/>
    </location>
</feature>
<organism evidence="4 5">
    <name type="scientific">Paenibacillus psychroresistens</name>
    <dbReference type="NCBI Taxonomy" id="1778678"/>
    <lineage>
        <taxon>Bacteria</taxon>
        <taxon>Bacillati</taxon>
        <taxon>Bacillota</taxon>
        <taxon>Bacilli</taxon>
        <taxon>Bacillales</taxon>
        <taxon>Paenibacillaceae</taxon>
        <taxon>Paenibacillus</taxon>
    </lineage>
</organism>
<dbReference type="RefSeq" id="WP_155701027.1">
    <property type="nucleotide sequence ID" value="NZ_CP034235.1"/>
</dbReference>
<accession>A0A6B8RIB2</accession>
<protein>
    <submittedName>
        <fullName evidence="4">Esterase-like activity of phytase family protein</fullName>
    </submittedName>
</protein>
<dbReference type="InterPro" id="IPR036582">
    <property type="entry name" value="Mao_N_sf"/>
</dbReference>
<dbReference type="PANTHER" id="PTHR37957">
    <property type="entry name" value="BLR7070 PROTEIN"/>
    <property type="match status" value="1"/>
</dbReference>
<dbReference type="PANTHER" id="PTHR37957:SF1">
    <property type="entry name" value="PHYTASE-LIKE DOMAIN-CONTAINING PROTEIN"/>
    <property type="match status" value="1"/>
</dbReference>
<sequence length="491" mass="53516">MAFFTKKKLLLVGGLAVLLVGSQAAQAAEATLKAVSVQFKIFVSGKEVKLDKDPVVIDGSTYLPVRALSDALGQYVKWDDASKTISLSSFPAISNEFTLKNPESIGKVYKEGGFSSLLHLPSDPDNVFYALADRGPNGDLTVDGKAGKAFPLPDFEVRFFKIELVAGDIKILETIKLQLPDGKIDAVTKKSTITGLPNIKGDEVAFNEDGTPLSTYDPDGLDLEGISYNPKDDTFWMSEEYSPSLVHVKRDGTIIARYVPKGVKEKLVNAQTPIFDTLPAIYYKHVSNRGFEGVSISPDGSSLFVAIQSPMAVPDKKAGDTSRQLRILKMDLNTQAVVGEYAYTAEDATQYPKVAQKDLVISELSALSNQVVLVDERDKLAGAEAQIKRIYRADFTNATNLLGTEVSDTLESLTMDAMKEKKINSAEKTLVVDMAKLGYKYEKLEGMTVVGKRQIVVVNDNDYDVSYVDGKLVLTDVPTQALTIELAADLK</sequence>
<dbReference type="InterPro" id="IPR012854">
    <property type="entry name" value="Cu_amine_oxidase-like_N"/>
</dbReference>
<dbReference type="Pfam" id="PF13449">
    <property type="entry name" value="Phytase-like"/>
    <property type="match status" value="1"/>
</dbReference>
<evidence type="ECO:0000313" key="4">
    <source>
        <dbReference type="EMBL" id="QGQ95990.1"/>
    </source>
</evidence>
<keyword evidence="1" id="KW-0732">Signal</keyword>
<evidence type="ECO:0000259" key="2">
    <source>
        <dbReference type="Pfam" id="PF07833"/>
    </source>
</evidence>
<dbReference type="Gene3D" id="3.30.457.10">
    <property type="entry name" value="Copper amine oxidase-like, N-terminal domain"/>
    <property type="match status" value="1"/>
</dbReference>
<dbReference type="Proteomes" id="UP000426246">
    <property type="component" value="Chromosome"/>
</dbReference>
<dbReference type="InterPro" id="IPR027372">
    <property type="entry name" value="Phytase-like_dom"/>
</dbReference>
<proteinExistence type="predicted"/>
<evidence type="ECO:0000259" key="3">
    <source>
        <dbReference type="Pfam" id="PF13449"/>
    </source>
</evidence>
<dbReference type="EMBL" id="CP034235">
    <property type="protein sequence ID" value="QGQ95990.1"/>
    <property type="molecule type" value="Genomic_DNA"/>
</dbReference>
<feature type="domain" description="Copper amine oxidase-like N-terminal" evidence="2">
    <location>
        <begin position="39"/>
        <end position="86"/>
    </location>
</feature>
<dbReference type="KEGG" id="ppsc:EHS13_14450"/>
<evidence type="ECO:0000313" key="5">
    <source>
        <dbReference type="Proteomes" id="UP000426246"/>
    </source>
</evidence>
<evidence type="ECO:0000256" key="1">
    <source>
        <dbReference type="SAM" id="SignalP"/>
    </source>
</evidence>